<dbReference type="EMBL" id="KQ981208">
    <property type="protein sequence ID" value="KYN44668.1"/>
    <property type="molecule type" value="Genomic_DNA"/>
</dbReference>
<evidence type="ECO:0000259" key="4">
    <source>
        <dbReference type="PROSITE" id="PS50097"/>
    </source>
</evidence>
<evidence type="ECO:0000256" key="1">
    <source>
        <dbReference type="ARBA" id="ARBA00004123"/>
    </source>
</evidence>
<dbReference type="Pfam" id="PF00651">
    <property type="entry name" value="BTB"/>
    <property type="match status" value="1"/>
</dbReference>
<feature type="compositionally biased region" description="Polar residues" evidence="3">
    <location>
        <begin position="340"/>
        <end position="352"/>
    </location>
</feature>
<keyword evidence="6" id="KW-1185">Reference proteome</keyword>
<organism evidence="5 6">
    <name type="scientific">Trachymyrmex septentrionalis</name>
    <dbReference type="NCBI Taxonomy" id="34720"/>
    <lineage>
        <taxon>Eukaryota</taxon>
        <taxon>Metazoa</taxon>
        <taxon>Ecdysozoa</taxon>
        <taxon>Arthropoda</taxon>
        <taxon>Hexapoda</taxon>
        <taxon>Insecta</taxon>
        <taxon>Pterygota</taxon>
        <taxon>Neoptera</taxon>
        <taxon>Endopterygota</taxon>
        <taxon>Hymenoptera</taxon>
        <taxon>Apocrita</taxon>
        <taxon>Aculeata</taxon>
        <taxon>Formicoidea</taxon>
        <taxon>Formicidae</taxon>
        <taxon>Myrmicinae</taxon>
        <taxon>Trachymyrmex</taxon>
    </lineage>
</organism>
<dbReference type="InterPro" id="IPR051095">
    <property type="entry name" value="Dros_DevTransReg"/>
</dbReference>
<dbReference type="InterPro" id="IPR011333">
    <property type="entry name" value="SKP1/BTB/POZ_sf"/>
</dbReference>
<dbReference type="SMART" id="SM00225">
    <property type="entry name" value="BTB"/>
    <property type="match status" value="1"/>
</dbReference>
<name>A0A195FW49_9HYME</name>
<feature type="region of interest" description="Disordered" evidence="3">
    <location>
        <begin position="335"/>
        <end position="374"/>
    </location>
</feature>
<protein>
    <submittedName>
        <fullName evidence="5">Protein bric-a-brac 1</fullName>
    </submittedName>
</protein>
<feature type="domain" description="BTB" evidence="4">
    <location>
        <begin position="46"/>
        <end position="111"/>
    </location>
</feature>
<dbReference type="InterPro" id="IPR000210">
    <property type="entry name" value="BTB/POZ_dom"/>
</dbReference>
<evidence type="ECO:0000313" key="5">
    <source>
        <dbReference type="EMBL" id="KYN44668.1"/>
    </source>
</evidence>
<dbReference type="GO" id="GO:0005634">
    <property type="term" value="C:nucleus"/>
    <property type="evidence" value="ECO:0007669"/>
    <property type="project" value="UniProtKB-SubCell"/>
</dbReference>
<dbReference type="CDD" id="cd18315">
    <property type="entry name" value="BTB_POZ_BAB-like"/>
    <property type="match status" value="1"/>
</dbReference>
<dbReference type="Gene3D" id="3.30.710.10">
    <property type="entry name" value="Potassium Channel Kv1.1, Chain A"/>
    <property type="match status" value="1"/>
</dbReference>
<sequence length="374" mass="41421">MESGSNLPNPGTYPGGDRQQFCVSWNSHQSNMHSAFPKLLSSEQFVDVTLACDGGSIKCHKVVLSACSDYLERLLLEIPCTHPVIFLRDMKMWELQALVEFMYRGEVYVEQQQLATLMQAAEVLQVRGLSTQGCDNTVNESNTQSCDSNAPVTPSTPTPGDSNFKVETSSNDESTSDFISCTAMASTGNNSSSITPPVSQNPNSSNFVNMEHSEALQHLEKALSACEATLTETTGMVKMEPDEQFVQQQDVKPYSISMVSSNNCNPSSPFPAIEAKHFGTFQGYQRRQRRSEEELKQASDMVARGMTFQVASEKYKIPISTIRFYMVRKGILQRRKRGRGSSNLGMNSQPSSPASPPYHMMNYRLPESLNSSLP</sequence>
<evidence type="ECO:0000256" key="2">
    <source>
        <dbReference type="ARBA" id="ARBA00023242"/>
    </source>
</evidence>
<dbReference type="GO" id="GO:0006357">
    <property type="term" value="P:regulation of transcription by RNA polymerase II"/>
    <property type="evidence" value="ECO:0007669"/>
    <property type="project" value="TreeGrafter"/>
</dbReference>
<dbReference type="PANTHER" id="PTHR23110:SF108">
    <property type="entry name" value="LD19131P"/>
    <property type="match status" value="1"/>
</dbReference>
<feature type="region of interest" description="Disordered" evidence="3">
    <location>
        <begin position="139"/>
        <end position="175"/>
    </location>
</feature>
<evidence type="ECO:0000313" key="6">
    <source>
        <dbReference type="Proteomes" id="UP000078541"/>
    </source>
</evidence>
<keyword evidence="2" id="KW-0539">Nucleus</keyword>
<dbReference type="SUPFAM" id="SSF54695">
    <property type="entry name" value="POZ domain"/>
    <property type="match status" value="1"/>
</dbReference>
<reference evidence="5 6" key="1">
    <citation type="submission" date="2016-03" db="EMBL/GenBank/DDBJ databases">
        <title>Trachymyrmex septentrionalis WGS genome.</title>
        <authorList>
            <person name="Nygaard S."/>
            <person name="Hu H."/>
            <person name="Boomsma J."/>
            <person name="Zhang G."/>
        </authorList>
    </citation>
    <scope>NUCLEOTIDE SEQUENCE [LARGE SCALE GENOMIC DNA]</scope>
    <source>
        <strain evidence="5">Tsep2-gDNA-1</strain>
        <tissue evidence="5">Whole body</tissue>
    </source>
</reference>
<accession>A0A195FW49</accession>
<evidence type="ECO:0000256" key="3">
    <source>
        <dbReference type="SAM" id="MobiDB-lite"/>
    </source>
</evidence>
<dbReference type="PROSITE" id="PS50097">
    <property type="entry name" value="BTB"/>
    <property type="match status" value="1"/>
</dbReference>
<dbReference type="PANTHER" id="PTHR23110">
    <property type="entry name" value="BTB DOMAIN TRANSCRIPTION FACTOR"/>
    <property type="match status" value="1"/>
</dbReference>
<gene>
    <name evidence="5" type="ORF">ALC56_00662</name>
</gene>
<comment type="subcellular location">
    <subcellularLocation>
        <location evidence="1">Nucleus</location>
    </subcellularLocation>
</comment>
<proteinExistence type="predicted"/>
<dbReference type="Proteomes" id="UP000078541">
    <property type="component" value="Unassembled WGS sequence"/>
</dbReference>
<dbReference type="AlphaFoldDB" id="A0A195FW49"/>